<accession>A0ABX0J3H1</accession>
<keyword evidence="3" id="KW-0813">Transport</keyword>
<name>A0ABX0J3H1_9BACL</name>
<comment type="subcellular location">
    <subcellularLocation>
        <location evidence="1">Membrane</location>
        <topology evidence="1">Multi-pass membrane protein</topology>
    </subcellularLocation>
</comment>
<keyword evidence="5 8" id="KW-0812">Transmembrane</keyword>
<evidence type="ECO:0000256" key="5">
    <source>
        <dbReference type="ARBA" id="ARBA00022692"/>
    </source>
</evidence>
<feature type="transmembrane region" description="Helical" evidence="8">
    <location>
        <begin position="83"/>
        <end position="106"/>
    </location>
</feature>
<feature type="transmembrane region" description="Helical" evidence="8">
    <location>
        <begin position="308"/>
        <end position="326"/>
    </location>
</feature>
<dbReference type="Pfam" id="PF03845">
    <property type="entry name" value="Spore_permease"/>
    <property type="match status" value="1"/>
</dbReference>
<evidence type="ECO:0000313" key="10">
    <source>
        <dbReference type="Proteomes" id="UP001165962"/>
    </source>
</evidence>
<evidence type="ECO:0000313" key="9">
    <source>
        <dbReference type="EMBL" id="NHN30839.1"/>
    </source>
</evidence>
<dbReference type="PANTHER" id="PTHR34975">
    <property type="entry name" value="SPORE GERMINATION PROTEIN A2"/>
    <property type="match status" value="1"/>
</dbReference>
<gene>
    <name evidence="9" type="ORF">G9U52_13455</name>
</gene>
<evidence type="ECO:0000256" key="7">
    <source>
        <dbReference type="ARBA" id="ARBA00023136"/>
    </source>
</evidence>
<feature type="transmembrane region" description="Helical" evidence="8">
    <location>
        <begin position="146"/>
        <end position="168"/>
    </location>
</feature>
<feature type="transmembrane region" description="Helical" evidence="8">
    <location>
        <begin position="188"/>
        <end position="209"/>
    </location>
</feature>
<proteinExistence type="inferred from homology"/>
<evidence type="ECO:0000256" key="8">
    <source>
        <dbReference type="SAM" id="Phobius"/>
    </source>
</evidence>
<protein>
    <submittedName>
        <fullName evidence="9">Endospore germination permease</fullName>
    </submittedName>
</protein>
<keyword evidence="7 8" id="KW-0472">Membrane</keyword>
<evidence type="ECO:0000256" key="1">
    <source>
        <dbReference type="ARBA" id="ARBA00004141"/>
    </source>
</evidence>
<feature type="transmembrane region" description="Helical" evidence="8">
    <location>
        <begin position="273"/>
        <end position="296"/>
    </location>
</feature>
<evidence type="ECO:0000256" key="4">
    <source>
        <dbReference type="ARBA" id="ARBA00022544"/>
    </source>
</evidence>
<dbReference type="PANTHER" id="PTHR34975:SF2">
    <property type="entry name" value="SPORE GERMINATION PROTEIN A2"/>
    <property type="match status" value="1"/>
</dbReference>
<comment type="caution">
    <text evidence="9">The sequence shown here is derived from an EMBL/GenBank/DDBJ whole genome shotgun (WGS) entry which is preliminary data.</text>
</comment>
<feature type="transmembrane region" description="Helical" evidence="8">
    <location>
        <begin position="338"/>
        <end position="360"/>
    </location>
</feature>
<evidence type="ECO:0000256" key="2">
    <source>
        <dbReference type="ARBA" id="ARBA00007998"/>
    </source>
</evidence>
<feature type="transmembrane region" description="Helical" evidence="8">
    <location>
        <begin position="118"/>
        <end position="139"/>
    </location>
</feature>
<dbReference type="Proteomes" id="UP001165962">
    <property type="component" value="Unassembled WGS sequence"/>
</dbReference>
<feature type="transmembrane region" description="Helical" evidence="8">
    <location>
        <begin position="221"/>
        <end position="243"/>
    </location>
</feature>
<dbReference type="EMBL" id="JAAOIW010000004">
    <property type="protein sequence ID" value="NHN30839.1"/>
    <property type="molecule type" value="Genomic_DNA"/>
</dbReference>
<evidence type="ECO:0000256" key="6">
    <source>
        <dbReference type="ARBA" id="ARBA00022989"/>
    </source>
</evidence>
<feature type="transmembrane region" description="Helical" evidence="8">
    <location>
        <begin position="12"/>
        <end position="29"/>
    </location>
</feature>
<organism evidence="9 10">
    <name type="scientific">Paenibacillus agricola</name>
    <dbReference type="NCBI Taxonomy" id="2716264"/>
    <lineage>
        <taxon>Bacteria</taxon>
        <taxon>Bacillati</taxon>
        <taxon>Bacillota</taxon>
        <taxon>Bacilli</taxon>
        <taxon>Bacillales</taxon>
        <taxon>Paenibacillaceae</taxon>
        <taxon>Paenibacillus</taxon>
    </lineage>
</organism>
<dbReference type="RefSeq" id="WP_166150242.1">
    <property type="nucleotide sequence ID" value="NZ_JAAOIW010000004.1"/>
</dbReference>
<feature type="transmembrane region" description="Helical" evidence="8">
    <location>
        <begin position="41"/>
        <end position="63"/>
    </location>
</feature>
<keyword evidence="4" id="KW-0309">Germination</keyword>
<reference evidence="9" key="1">
    <citation type="submission" date="2020-03" db="EMBL/GenBank/DDBJ databases">
        <title>Draft sequencing of Paenibacilllus sp. S3N08.</title>
        <authorList>
            <person name="Kim D.-U."/>
        </authorList>
    </citation>
    <scope>NUCLEOTIDE SEQUENCE</scope>
    <source>
        <strain evidence="9">S3N08</strain>
    </source>
</reference>
<keyword evidence="10" id="KW-1185">Reference proteome</keyword>
<sequence>MNLKPSTISSTQLAALLMAYSLGSAIVYIPNPLSQAAGNDAWLSLILAYVFGMIVLACTLYLYNKHDGASLIAYSRSLIGNALTIIVAIPLIGMLLFATSAINSGIGDFVTDVMMDRTPLYAFNSISMVIAGLTARAGISVTARMFVLLLFLLVVFSMSVLILAIPTYDPGHLMPMMEEGIRPLLHGVFISSGFPFGEVALFSMLLPFTNSKKVEKLPSKLYMAFSFTSLMLVLCTLCTTMAFGNASGYFKYSLYRLASEIQTPEIFQRVESIVSIALILGSYMKATLFLIILNQIIIQVFRIKEERALIYPLTLLCIFLSLTMFQSPADFEQQVYQIWPFTVLVVGCGFIFLYTLLTWLRSMKK</sequence>
<dbReference type="NCBIfam" id="TIGR00912">
    <property type="entry name" value="2A0309"/>
    <property type="match status" value="1"/>
</dbReference>
<dbReference type="InterPro" id="IPR004761">
    <property type="entry name" value="Spore_GerAB"/>
</dbReference>
<evidence type="ECO:0000256" key="3">
    <source>
        <dbReference type="ARBA" id="ARBA00022448"/>
    </source>
</evidence>
<keyword evidence="6 8" id="KW-1133">Transmembrane helix</keyword>
<comment type="similarity">
    <text evidence="2">Belongs to the amino acid-polyamine-organocation (APC) superfamily. Spore germination protein (SGP) (TC 2.A.3.9) family.</text>
</comment>